<dbReference type="NCBIfam" id="NF033788">
    <property type="entry name" value="HTH_metalloreg"/>
    <property type="match status" value="1"/>
</dbReference>
<evidence type="ECO:0000256" key="2">
    <source>
        <dbReference type="ARBA" id="ARBA00023015"/>
    </source>
</evidence>
<name>A0A486XWD0_9GAMM</name>
<dbReference type="PROSITE" id="PS50987">
    <property type="entry name" value="HTH_ARSR_2"/>
    <property type="match status" value="1"/>
</dbReference>
<dbReference type="InterPro" id="IPR051081">
    <property type="entry name" value="HTH_MetalResp_TranReg"/>
</dbReference>
<dbReference type="InterPro" id="IPR018334">
    <property type="entry name" value="ArsR_HTH"/>
</dbReference>
<dbReference type="InterPro" id="IPR001845">
    <property type="entry name" value="HTH_ArsR_DNA-bd_dom"/>
</dbReference>
<dbReference type="SUPFAM" id="SSF46785">
    <property type="entry name" value="Winged helix' DNA-binding domain"/>
    <property type="match status" value="1"/>
</dbReference>
<dbReference type="InterPro" id="IPR036390">
    <property type="entry name" value="WH_DNA-bd_sf"/>
</dbReference>
<dbReference type="FunFam" id="1.10.10.10:FF:000279">
    <property type="entry name" value="Transcriptional regulator, ArsR family"/>
    <property type="match status" value="1"/>
</dbReference>
<dbReference type="PROSITE" id="PS00846">
    <property type="entry name" value="HTH_ARSR_1"/>
    <property type="match status" value="1"/>
</dbReference>
<dbReference type="PRINTS" id="PR00778">
    <property type="entry name" value="HTHARSR"/>
</dbReference>
<dbReference type="Gene3D" id="1.10.10.10">
    <property type="entry name" value="Winged helix-like DNA-binding domain superfamily/Winged helix DNA-binding domain"/>
    <property type="match status" value="1"/>
</dbReference>
<accession>A0A486XWD0</accession>
<dbReference type="InterPro" id="IPR036388">
    <property type="entry name" value="WH-like_DNA-bd_sf"/>
</dbReference>
<dbReference type="NCBIfam" id="NF007528">
    <property type="entry name" value="PRK10141.1"/>
    <property type="match status" value="1"/>
</dbReference>
<dbReference type="PANTHER" id="PTHR33154:SF18">
    <property type="entry name" value="ARSENICAL RESISTANCE OPERON REPRESSOR"/>
    <property type="match status" value="1"/>
</dbReference>
<evidence type="ECO:0000259" key="5">
    <source>
        <dbReference type="PROSITE" id="PS50987"/>
    </source>
</evidence>
<dbReference type="SMART" id="SM00418">
    <property type="entry name" value="HTH_ARSR"/>
    <property type="match status" value="1"/>
</dbReference>
<proteinExistence type="predicted"/>
<feature type="domain" description="HTH arsR-type" evidence="5">
    <location>
        <begin position="1"/>
        <end position="93"/>
    </location>
</feature>
<dbReference type="EMBL" id="CAAJGR010000021">
    <property type="protein sequence ID" value="VHO06058.1"/>
    <property type="molecule type" value="Genomic_DNA"/>
</dbReference>
<dbReference type="Pfam" id="PF01022">
    <property type="entry name" value="HTH_5"/>
    <property type="match status" value="1"/>
</dbReference>
<sequence length="109" mass="12379">MNPVAFYKAMADTTRLKAILLLQQRSELCVCDLMHALNESQPKVSRHLALLKQAGLLLHRKQGLWVFYRINTNLPAWVHGVLQQTAIHNTEFIQLNLSRLAQSPANTCC</sequence>
<dbReference type="AlphaFoldDB" id="A0A486XWD0"/>
<organism evidence="6">
    <name type="scientific">Rheinheimera sp. BAL341</name>
    <dbReference type="NCBI Taxonomy" id="1708203"/>
    <lineage>
        <taxon>Bacteria</taxon>
        <taxon>Pseudomonadati</taxon>
        <taxon>Pseudomonadota</taxon>
        <taxon>Gammaproteobacteria</taxon>
        <taxon>Chromatiales</taxon>
        <taxon>Chromatiaceae</taxon>
        <taxon>Rheinheimera</taxon>
    </lineage>
</organism>
<keyword evidence="1" id="KW-0059">Arsenical resistance</keyword>
<dbReference type="GO" id="GO:0003700">
    <property type="term" value="F:DNA-binding transcription factor activity"/>
    <property type="evidence" value="ECO:0007669"/>
    <property type="project" value="InterPro"/>
</dbReference>
<evidence type="ECO:0000313" key="6">
    <source>
        <dbReference type="EMBL" id="VHO06058.1"/>
    </source>
</evidence>
<dbReference type="PANTHER" id="PTHR33154">
    <property type="entry name" value="TRANSCRIPTIONAL REGULATOR, ARSR FAMILY"/>
    <property type="match status" value="1"/>
</dbReference>
<evidence type="ECO:0000256" key="3">
    <source>
        <dbReference type="ARBA" id="ARBA00023125"/>
    </source>
</evidence>
<dbReference type="CDD" id="cd00090">
    <property type="entry name" value="HTH_ARSR"/>
    <property type="match status" value="1"/>
</dbReference>
<keyword evidence="3" id="KW-0238">DNA-binding</keyword>
<dbReference type="GO" id="GO:0003677">
    <property type="term" value="F:DNA binding"/>
    <property type="evidence" value="ECO:0007669"/>
    <property type="project" value="UniProtKB-KW"/>
</dbReference>
<dbReference type="InterPro" id="IPR011991">
    <property type="entry name" value="ArsR-like_HTH"/>
</dbReference>
<reference evidence="6" key="1">
    <citation type="submission" date="2019-04" db="EMBL/GenBank/DDBJ databases">
        <authorList>
            <person name="Brambilla D."/>
        </authorList>
    </citation>
    <scope>NUCLEOTIDE SEQUENCE</scope>
    <source>
        <strain evidence="6">BAL1</strain>
    </source>
</reference>
<dbReference type="GO" id="GO:0046685">
    <property type="term" value="P:response to arsenic-containing substance"/>
    <property type="evidence" value="ECO:0007669"/>
    <property type="project" value="UniProtKB-KW"/>
</dbReference>
<protein>
    <submittedName>
        <fullName evidence="6">Arsenical resistance operon repressor</fullName>
    </submittedName>
</protein>
<evidence type="ECO:0000256" key="4">
    <source>
        <dbReference type="ARBA" id="ARBA00023163"/>
    </source>
</evidence>
<gene>
    <name evidence="6" type="ORF">BAL341_3119</name>
</gene>
<keyword evidence="4" id="KW-0804">Transcription</keyword>
<keyword evidence="2" id="KW-0805">Transcription regulation</keyword>
<evidence type="ECO:0000256" key="1">
    <source>
        <dbReference type="ARBA" id="ARBA00022849"/>
    </source>
</evidence>